<dbReference type="OrthoDB" id="9891300at2"/>
<name>A0A315XVQ8_RUMFL</name>
<dbReference type="Proteomes" id="UP000245720">
    <property type="component" value="Unassembled WGS sequence"/>
</dbReference>
<evidence type="ECO:0000313" key="2">
    <source>
        <dbReference type="EMBL" id="PWJ10613.1"/>
    </source>
</evidence>
<reference evidence="2 3" key="1">
    <citation type="submission" date="2018-05" db="EMBL/GenBank/DDBJ databases">
        <title>The Hungate 1000. A catalogue of reference genomes from the rumen microbiome.</title>
        <authorList>
            <person name="Kelly W."/>
        </authorList>
    </citation>
    <scope>NUCLEOTIDE SEQUENCE [LARGE SCALE GENOMIC DNA]</scope>
    <source>
        <strain evidence="2 3">SAb67</strain>
    </source>
</reference>
<keyword evidence="1" id="KW-0812">Transmembrane</keyword>
<proteinExistence type="predicted"/>
<evidence type="ECO:0000313" key="3">
    <source>
        <dbReference type="Proteomes" id="UP000245720"/>
    </source>
</evidence>
<sequence length="147" mass="16608">MDKLYTWALALILVGVILMAFGIVTRAQRKMLEGDLERFDAVVTKLKPVTKRHNYGDAVTLYAEYTVGEKLIEGYFYTSLPSKMFPYRPGDSIVIKLDPMHPTVFMIEDMENDPELERQYKSAPLVIGMGAAVLVIGVVLLILHIMK</sequence>
<feature type="transmembrane region" description="Helical" evidence="1">
    <location>
        <begin position="6"/>
        <end position="24"/>
    </location>
</feature>
<gene>
    <name evidence="2" type="ORF">IE37_02971</name>
</gene>
<dbReference type="EMBL" id="QGDI01000013">
    <property type="protein sequence ID" value="PWJ10613.1"/>
    <property type="molecule type" value="Genomic_DNA"/>
</dbReference>
<dbReference type="RefSeq" id="WP_109727661.1">
    <property type="nucleotide sequence ID" value="NZ_CACVSX010000019.1"/>
</dbReference>
<organism evidence="2 3">
    <name type="scientific">Ruminococcus flavefaciens</name>
    <dbReference type="NCBI Taxonomy" id="1265"/>
    <lineage>
        <taxon>Bacteria</taxon>
        <taxon>Bacillati</taxon>
        <taxon>Bacillota</taxon>
        <taxon>Clostridia</taxon>
        <taxon>Eubacteriales</taxon>
        <taxon>Oscillospiraceae</taxon>
        <taxon>Ruminococcus</taxon>
    </lineage>
</organism>
<keyword evidence="1" id="KW-0472">Membrane</keyword>
<keyword evidence="1" id="KW-1133">Transmembrane helix</keyword>
<comment type="caution">
    <text evidence="2">The sequence shown here is derived from an EMBL/GenBank/DDBJ whole genome shotgun (WGS) entry which is preliminary data.</text>
</comment>
<protein>
    <submittedName>
        <fullName evidence="2">Uncharacterized protein DUF3592</fullName>
    </submittedName>
</protein>
<feature type="transmembrane region" description="Helical" evidence="1">
    <location>
        <begin position="125"/>
        <end position="146"/>
    </location>
</feature>
<dbReference type="AlphaFoldDB" id="A0A315XVQ8"/>
<evidence type="ECO:0000256" key="1">
    <source>
        <dbReference type="SAM" id="Phobius"/>
    </source>
</evidence>
<accession>A0A315XVQ8</accession>